<organism evidence="7 8">
    <name type="scientific">Leptospira ellinghausenii</name>
    <dbReference type="NCBI Taxonomy" id="1917822"/>
    <lineage>
        <taxon>Bacteria</taxon>
        <taxon>Pseudomonadati</taxon>
        <taxon>Spirochaetota</taxon>
        <taxon>Spirochaetia</taxon>
        <taxon>Leptospirales</taxon>
        <taxon>Leptospiraceae</taxon>
        <taxon>Leptospira</taxon>
    </lineage>
</organism>
<evidence type="ECO:0000256" key="2">
    <source>
        <dbReference type="ARBA" id="ARBA00029447"/>
    </source>
</evidence>
<dbReference type="InterPro" id="IPR051310">
    <property type="entry name" value="MCP_chemotaxis"/>
</dbReference>
<feature type="transmembrane region" description="Helical" evidence="4">
    <location>
        <begin position="303"/>
        <end position="323"/>
    </location>
</feature>
<dbReference type="Pfam" id="PF00015">
    <property type="entry name" value="MCPsignal"/>
    <property type="match status" value="1"/>
</dbReference>
<keyword evidence="8" id="KW-1185">Reference proteome</keyword>
<dbReference type="PANTHER" id="PTHR43531:SF11">
    <property type="entry name" value="METHYL-ACCEPTING CHEMOTAXIS PROTEIN 3"/>
    <property type="match status" value="1"/>
</dbReference>
<comment type="similarity">
    <text evidence="2">Belongs to the methyl-accepting chemotaxis (MCP) protein family.</text>
</comment>
<dbReference type="GO" id="GO:0006935">
    <property type="term" value="P:chemotaxis"/>
    <property type="evidence" value="ECO:0007669"/>
    <property type="project" value="UniProtKB-KW"/>
</dbReference>
<dbReference type="GO" id="GO:0004888">
    <property type="term" value="F:transmembrane signaling receptor activity"/>
    <property type="evidence" value="ECO:0007669"/>
    <property type="project" value="TreeGrafter"/>
</dbReference>
<feature type="transmembrane region" description="Helical" evidence="4">
    <location>
        <begin position="20"/>
        <end position="37"/>
    </location>
</feature>
<dbReference type="PROSITE" id="PS50111">
    <property type="entry name" value="CHEMOTAXIS_TRANSDUC_2"/>
    <property type="match status" value="1"/>
</dbReference>
<dbReference type="Gene3D" id="6.10.340.10">
    <property type="match status" value="1"/>
</dbReference>
<comment type="caution">
    <text evidence="7">The sequence shown here is derived from an EMBL/GenBank/DDBJ whole genome shotgun (WGS) entry which is preliminary data.</text>
</comment>
<sequence length="684" mass="76378">MSLLVMRFLSKISIQSRLLLFPLPLIVSLVFILFLLVQSQNETLEFSRKEQLGLATIQPISATYREGLSRLKIGQESTKELIPLLQEIKKQILKTEIISIDADEVVNLEHYTKMNSFDQTTTLQFLNDAQELLLKIGDLSNLILDPEVDSYYQMEIVLFRVPSLYQNVSLLKEMVRNEYLGANSTSKTFSSESLTKAILTINGIEVTCKEISKSYKKSFDTNQNYKPKLDEAKKFAEKSCYDYTSELKNIFLQNKIKPISSDVLFTTVHKGTDNAKIIQEKSNSLLEQMINDRVQLLTWKRNFNIILVIVALLISTVFVYFIFKSVNDPLKKVLIKIDELSSGEADLTNKLPDFGNNEIGKITYSINLFLENLNQIMNQLKMSVSESEKVSSKLKQDAISVSDNATSLASVSEESAASLEELTTSFEIMFEFITNETKNIVKITEEMTTIKSSIANIEKALLQLTDLSNQSTQLANSGNDSIKNTDITMTEIRSVTKEITGIIDLITEISERTNLLALNASIEAARAGDAGMGFAVVAEEISKLADKTQSSVKSIKKLIDKSHLVVNEGSSHVMEAVNALSEIVGQSKRMNNAVSHLKEEMTTQSKSLLSVTSELNGLEEMARTIEFSSREQKKASEDMVNTVNTLSGSAQELANNSEDLNQVSQKIGDIATNIAMITNTFRTH</sequence>
<dbReference type="OrthoDB" id="353878at2"/>
<keyword evidence="1" id="KW-0145">Chemotaxis</keyword>
<dbReference type="SUPFAM" id="SSF58104">
    <property type="entry name" value="Methyl-accepting chemotaxis protein (MCP) signaling domain"/>
    <property type="match status" value="1"/>
</dbReference>
<dbReference type="InterPro" id="IPR003660">
    <property type="entry name" value="HAMP_dom"/>
</dbReference>
<dbReference type="AlphaFoldDB" id="A0A2P2DHA3"/>
<dbReference type="SMART" id="SM00304">
    <property type="entry name" value="HAMP"/>
    <property type="match status" value="1"/>
</dbReference>
<evidence type="ECO:0000259" key="5">
    <source>
        <dbReference type="PROSITE" id="PS50111"/>
    </source>
</evidence>
<evidence type="ECO:0000256" key="4">
    <source>
        <dbReference type="SAM" id="Phobius"/>
    </source>
</evidence>
<dbReference type="GO" id="GO:0007165">
    <property type="term" value="P:signal transduction"/>
    <property type="evidence" value="ECO:0007669"/>
    <property type="project" value="UniProtKB-KW"/>
</dbReference>
<dbReference type="PANTHER" id="PTHR43531">
    <property type="entry name" value="PROTEIN ICFG"/>
    <property type="match status" value="1"/>
</dbReference>
<dbReference type="InterPro" id="IPR004089">
    <property type="entry name" value="MCPsignal_dom"/>
</dbReference>
<reference evidence="8" key="1">
    <citation type="journal article" date="2019" name="Microbiol. Immunol.">
        <title>Molecular and phenotypic characterization of Leptospira johnsonii sp. nov., Leptospira ellinghausenii sp. nov. and Leptospira ryugenii sp. nov. isolated from soil and water in Japan.</title>
        <authorList>
            <person name="Masuzawa T."/>
            <person name="Saito M."/>
            <person name="Nakao R."/>
            <person name="Nikaido Y."/>
            <person name="Matsumoto M."/>
            <person name="Ogawa M."/>
            <person name="Yokoyama M."/>
            <person name="Hidaka Y."/>
            <person name="Tomita J."/>
            <person name="Sakakibara K."/>
            <person name="Suzuki K."/>
            <person name="Yasuda S."/>
            <person name="Sato H."/>
            <person name="Yamaguchi M."/>
            <person name="Yoshida S.I."/>
            <person name="Koizumi N."/>
            <person name="Kawamura Y."/>
        </authorList>
    </citation>
    <scope>NUCLEOTIDE SEQUENCE [LARGE SCALE GENOMIC DNA]</scope>
    <source>
        <strain evidence="8">E18</strain>
    </source>
</reference>
<dbReference type="PROSITE" id="PS50885">
    <property type="entry name" value="HAMP"/>
    <property type="match status" value="1"/>
</dbReference>
<keyword evidence="4" id="KW-0472">Membrane</keyword>
<keyword evidence="4" id="KW-1133">Transmembrane helix</keyword>
<name>A0A2P2DHA3_9LEPT</name>
<dbReference type="GO" id="GO:0005886">
    <property type="term" value="C:plasma membrane"/>
    <property type="evidence" value="ECO:0007669"/>
    <property type="project" value="TreeGrafter"/>
</dbReference>
<feature type="domain" description="HAMP" evidence="6">
    <location>
        <begin position="324"/>
        <end position="378"/>
    </location>
</feature>
<proteinExistence type="inferred from homology"/>
<dbReference type="SMART" id="SM00283">
    <property type="entry name" value="MA"/>
    <property type="match status" value="1"/>
</dbReference>
<evidence type="ECO:0000256" key="1">
    <source>
        <dbReference type="ARBA" id="ARBA00022500"/>
    </source>
</evidence>
<dbReference type="Proteomes" id="UP000245206">
    <property type="component" value="Unassembled WGS sequence"/>
</dbReference>
<accession>A0A2P2DHA3</accession>
<gene>
    <name evidence="7" type="ORF">LPTSP2_33300</name>
</gene>
<dbReference type="EMBL" id="BFAZ01000009">
    <property type="protein sequence ID" value="GBF44027.1"/>
    <property type="molecule type" value="Genomic_DNA"/>
</dbReference>
<keyword evidence="4" id="KW-0812">Transmembrane</keyword>
<keyword evidence="3" id="KW-0807">Transducer</keyword>
<evidence type="ECO:0000313" key="8">
    <source>
        <dbReference type="Proteomes" id="UP000245206"/>
    </source>
</evidence>
<protein>
    <submittedName>
        <fullName evidence="7">Methyl-accepting chemotaxis protein</fullName>
    </submittedName>
</protein>
<evidence type="ECO:0000259" key="6">
    <source>
        <dbReference type="PROSITE" id="PS50885"/>
    </source>
</evidence>
<dbReference type="Pfam" id="PF00672">
    <property type="entry name" value="HAMP"/>
    <property type="match status" value="1"/>
</dbReference>
<evidence type="ECO:0000256" key="3">
    <source>
        <dbReference type="PROSITE-ProRule" id="PRU00284"/>
    </source>
</evidence>
<feature type="domain" description="Methyl-accepting transducer" evidence="5">
    <location>
        <begin position="411"/>
        <end position="647"/>
    </location>
</feature>
<dbReference type="Gene3D" id="1.10.287.950">
    <property type="entry name" value="Methyl-accepting chemotaxis protein"/>
    <property type="match status" value="1"/>
</dbReference>
<evidence type="ECO:0000313" key="7">
    <source>
        <dbReference type="EMBL" id="GBF44027.1"/>
    </source>
</evidence>